<reference evidence="2" key="1">
    <citation type="submission" date="2021-06" db="EMBL/GenBank/DDBJ databases">
        <authorList>
            <person name="Kallberg Y."/>
            <person name="Tangrot J."/>
            <person name="Rosling A."/>
        </authorList>
    </citation>
    <scope>NUCLEOTIDE SEQUENCE</scope>
    <source>
        <strain evidence="2">UK204</strain>
    </source>
</reference>
<comment type="caution">
    <text evidence="2">The sequence shown here is derived from an EMBL/GenBank/DDBJ whole genome shotgun (WGS) entry which is preliminary data.</text>
</comment>
<keyword evidence="3" id="KW-1185">Reference proteome</keyword>
<name>A0A9N9BUR6_9GLOM</name>
<sequence length="541" mass="58704">MEKVNLTRGGTTRGGKHRGGVSGRGTRGTMSTHGDGASPVISSTGARVRGASPSRSAVVARAAQTNRGKGRDPLYRTKDGGVEKTASKKRSEKKDTPPLPSISNVHWPGMSSDGEKKVYRVTLSNAVFMKLMTANAKGAHMKINISDKMEIATGETEKIQLDLSRCKKAEMAFYGNENSIGLVGKVVGYAKNTAESHIAVKKERVAKKILKASYEKESKEKRKIRVLEYDQLPSEEVKAKSKRQKNNAGSSIKVQQAIPSPPTTFVHLSSNKSAPQPSNDTKAARGKAVRGKARSGRPRINSEVVDDDDGIDASASSTSTRGSNATRGGKTTRGGKSTRGRGAKTIAFDAQKVNAPPAQSTASRAKRGRPAGVPNKSSRSTKTHTSTTKTSAAPKPAVPSTTFKHDNEQLSMSEGTNSSSSKKDKGISKKNGQSISSEWKPGQIINTFKEFKYARKRCEEMENDIQKVFEDLSGFENSYNSFINSIKKGSTQETLLREIEKQFGEGSTANKLMQKYSQLEKEIKTIHDELWRAARDGVYED</sequence>
<gene>
    <name evidence="2" type="ORF">FCALED_LOCUS7470</name>
</gene>
<feature type="compositionally biased region" description="Low complexity" evidence="1">
    <location>
        <begin position="45"/>
        <end position="63"/>
    </location>
</feature>
<evidence type="ECO:0000256" key="1">
    <source>
        <dbReference type="SAM" id="MobiDB-lite"/>
    </source>
</evidence>
<proteinExistence type="predicted"/>
<feature type="compositionally biased region" description="Polar residues" evidence="1">
    <location>
        <begin position="246"/>
        <end position="258"/>
    </location>
</feature>
<dbReference type="AlphaFoldDB" id="A0A9N9BUR6"/>
<feature type="compositionally biased region" description="Basic and acidic residues" evidence="1">
    <location>
        <begin position="69"/>
        <end position="86"/>
    </location>
</feature>
<feature type="compositionally biased region" description="Basic residues" evidence="1">
    <location>
        <begin position="284"/>
        <end position="297"/>
    </location>
</feature>
<feature type="region of interest" description="Disordered" evidence="1">
    <location>
        <begin position="235"/>
        <end position="439"/>
    </location>
</feature>
<feature type="region of interest" description="Disordered" evidence="1">
    <location>
        <begin position="1"/>
        <end position="109"/>
    </location>
</feature>
<dbReference type="OrthoDB" id="2587563at2759"/>
<feature type="compositionally biased region" description="Polar residues" evidence="1">
    <location>
        <begin position="266"/>
        <end position="281"/>
    </location>
</feature>
<evidence type="ECO:0000313" key="2">
    <source>
        <dbReference type="EMBL" id="CAG8578510.1"/>
    </source>
</evidence>
<organism evidence="2 3">
    <name type="scientific">Funneliformis caledonium</name>
    <dbReference type="NCBI Taxonomy" id="1117310"/>
    <lineage>
        <taxon>Eukaryota</taxon>
        <taxon>Fungi</taxon>
        <taxon>Fungi incertae sedis</taxon>
        <taxon>Mucoromycota</taxon>
        <taxon>Glomeromycotina</taxon>
        <taxon>Glomeromycetes</taxon>
        <taxon>Glomerales</taxon>
        <taxon>Glomeraceae</taxon>
        <taxon>Funneliformis</taxon>
    </lineage>
</organism>
<accession>A0A9N9BUR6</accession>
<feature type="compositionally biased region" description="Low complexity" evidence="1">
    <location>
        <begin position="377"/>
        <end position="402"/>
    </location>
</feature>
<dbReference type="EMBL" id="CAJVPQ010001988">
    <property type="protein sequence ID" value="CAG8578510.1"/>
    <property type="molecule type" value="Genomic_DNA"/>
</dbReference>
<evidence type="ECO:0000313" key="3">
    <source>
        <dbReference type="Proteomes" id="UP000789570"/>
    </source>
</evidence>
<protein>
    <submittedName>
        <fullName evidence="2">6288_t:CDS:1</fullName>
    </submittedName>
</protein>
<dbReference type="Proteomes" id="UP000789570">
    <property type="component" value="Unassembled WGS sequence"/>
</dbReference>